<dbReference type="InterPro" id="IPR001789">
    <property type="entry name" value="Sig_transdc_resp-reg_receiver"/>
</dbReference>
<dbReference type="InterPro" id="IPR035965">
    <property type="entry name" value="PAS-like_dom_sf"/>
</dbReference>
<dbReference type="Pfam" id="PF00512">
    <property type="entry name" value="HisKA"/>
    <property type="match status" value="1"/>
</dbReference>
<dbReference type="CDD" id="cd00082">
    <property type="entry name" value="HisKA"/>
    <property type="match status" value="1"/>
</dbReference>
<accession>A0A0G4IMI3</accession>
<dbReference type="PANTHER" id="PTHR45339">
    <property type="entry name" value="HYBRID SIGNAL TRANSDUCTION HISTIDINE KINASE J"/>
    <property type="match status" value="1"/>
</dbReference>
<dbReference type="AlphaFoldDB" id="A0A0G4IMI3"/>
<dbReference type="PROSITE" id="PS50109">
    <property type="entry name" value="HIS_KIN"/>
    <property type="match status" value="1"/>
</dbReference>
<dbReference type="InterPro" id="IPR003661">
    <property type="entry name" value="HisK_dim/P_dom"/>
</dbReference>
<proteinExistence type="predicted"/>
<dbReference type="InterPro" id="IPR004358">
    <property type="entry name" value="Sig_transdc_His_kin-like_C"/>
</dbReference>
<dbReference type="Gene3D" id="3.30.565.10">
    <property type="entry name" value="Histidine kinase-like ATPase, C-terminal domain"/>
    <property type="match status" value="1"/>
</dbReference>
<dbReference type="InterPro" id="IPR036890">
    <property type="entry name" value="HATPase_C_sf"/>
</dbReference>
<dbReference type="Pfam" id="PF08448">
    <property type="entry name" value="PAS_4"/>
    <property type="match status" value="1"/>
</dbReference>
<evidence type="ECO:0008006" key="9">
    <source>
        <dbReference type="Google" id="ProtNLM"/>
    </source>
</evidence>
<dbReference type="SUPFAM" id="SSF55785">
    <property type="entry name" value="PYP-like sensor domain (PAS domain)"/>
    <property type="match status" value="1"/>
</dbReference>
<evidence type="ECO:0000256" key="3">
    <source>
        <dbReference type="PROSITE-ProRule" id="PRU00169"/>
    </source>
</evidence>
<dbReference type="SMART" id="SM00448">
    <property type="entry name" value="REC"/>
    <property type="match status" value="1"/>
</dbReference>
<dbReference type="SUPFAM" id="SSF55874">
    <property type="entry name" value="ATPase domain of HSP90 chaperone/DNA topoisomerase II/histidine kinase"/>
    <property type="match status" value="1"/>
</dbReference>
<protein>
    <recommendedName>
        <fullName evidence="9">Histidine kinase</fullName>
    </recommendedName>
</protein>
<name>A0A0G4IMI3_PLABS</name>
<dbReference type="Pfam" id="PF02518">
    <property type="entry name" value="HATPase_c"/>
    <property type="match status" value="1"/>
</dbReference>
<feature type="domain" description="Histidine kinase" evidence="5">
    <location>
        <begin position="208"/>
        <end position="433"/>
    </location>
</feature>
<reference evidence="7 8" key="1">
    <citation type="submission" date="2015-02" db="EMBL/GenBank/DDBJ databases">
        <authorList>
            <person name="Chooi Y.-H."/>
        </authorList>
    </citation>
    <scope>NUCLEOTIDE SEQUENCE [LARGE SCALE GENOMIC DNA]</scope>
    <source>
        <strain evidence="7">E3</strain>
    </source>
</reference>
<dbReference type="InterPro" id="IPR011006">
    <property type="entry name" value="CheY-like_superfamily"/>
</dbReference>
<dbReference type="InterPro" id="IPR005467">
    <property type="entry name" value="His_kinase_dom"/>
</dbReference>
<dbReference type="InterPro" id="IPR013656">
    <property type="entry name" value="PAS_4"/>
</dbReference>
<feature type="modified residue" description="4-aspartylphosphate" evidence="3">
    <location>
        <position position="516"/>
    </location>
</feature>
<keyword evidence="2" id="KW-0902">Two-component regulatory system</keyword>
<evidence type="ECO:0000259" key="5">
    <source>
        <dbReference type="PROSITE" id="PS50109"/>
    </source>
</evidence>
<dbReference type="Proteomes" id="UP000039324">
    <property type="component" value="Unassembled WGS sequence"/>
</dbReference>
<dbReference type="STRING" id="37360.A0A0G4IMI3"/>
<feature type="coiled-coil region" evidence="4">
    <location>
        <begin position="168"/>
        <end position="198"/>
    </location>
</feature>
<evidence type="ECO:0000256" key="2">
    <source>
        <dbReference type="ARBA" id="ARBA00023012"/>
    </source>
</evidence>
<evidence type="ECO:0000313" key="7">
    <source>
        <dbReference type="EMBL" id="CEO96518.1"/>
    </source>
</evidence>
<keyword evidence="1 3" id="KW-0597">Phosphoprotein</keyword>
<dbReference type="EMBL" id="CDSF01000068">
    <property type="protein sequence ID" value="CEO96518.1"/>
    <property type="molecule type" value="Genomic_DNA"/>
</dbReference>
<dbReference type="SMART" id="SM00388">
    <property type="entry name" value="HisKA"/>
    <property type="match status" value="1"/>
</dbReference>
<dbReference type="SUPFAM" id="SSF52172">
    <property type="entry name" value="CheY-like"/>
    <property type="match status" value="1"/>
</dbReference>
<dbReference type="CDD" id="cd16922">
    <property type="entry name" value="HATPase_EvgS-ArcB-TorS-like"/>
    <property type="match status" value="1"/>
</dbReference>
<dbReference type="FunFam" id="3.30.565.10:FF:000010">
    <property type="entry name" value="Sensor histidine kinase RcsC"/>
    <property type="match status" value="1"/>
</dbReference>
<dbReference type="PANTHER" id="PTHR45339:SF1">
    <property type="entry name" value="HYBRID SIGNAL TRANSDUCTION HISTIDINE KINASE J"/>
    <property type="match status" value="1"/>
</dbReference>
<feature type="domain" description="Response regulatory" evidence="6">
    <location>
        <begin position="465"/>
        <end position="588"/>
    </location>
</feature>
<dbReference type="OMA" id="SKMNAGM"/>
<dbReference type="Gene3D" id="3.40.50.2300">
    <property type="match status" value="1"/>
</dbReference>
<gene>
    <name evidence="7" type="ORF">PBRA_005127</name>
</gene>
<dbReference type="Pfam" id="PF00072">
    <property type="entry name" value="Response_reg"/>
    <property type="match status" value="1"/>
</dbReference>
<dbReference type="InterPro" id="IPR003594">
    <property type="entry name" value="HATPase_dom"/>
</dbReference>
<evidence type="ECO:0000313" key="8">
    <source>
        <dbReference type="Proteomes" id="UP000039324"/>
    </source>
</evidence>
<organism evidence="7 8">
    <name type="scientific">Plasmodiophora brassicae</name>
    <name type="common">Clubroot disease agent</name>
    <dbReference type="NCBI Taxonomy" id="37360"/>
    <lineage>
        <taxon>Eukaryota</taxon>
        <taxon>Sar</taxon>
        <taxon>Rhizaria</taxon>
        <taxon>Endomyxa</taxon>
        <taxon>Phytomyxea</taxon>
        <taxon>Plasmodiophorida</taxon>
        <taxon>Plasmodiophoridae</taxon>
        <taxon>Plasmodiophora</taxon>
    </lineage>
</organism>
<dbReference type="GO" id="GO:0000155">
    <property type="term" value="F:phosphorelay sensor kinase activity"/>
    <property type="evidence" value="ECO:0007669"/>
    <property type="project" value="InterPro"/>
</dbReference>
<evidence type="ECO:0000256" key="4">
    <source>
        <dbReference type="SAM" id="Coils"/>
    </source>
</evidence>
<evidence type="ECO:0000256" key="1">
    <source>
        <dbReference type="ARBA" id="ARBA00022553"/>
    </source>
</evidence>
<dbReference type="PROSITE" id="PS50110">
    <property type="entry name" value="RESPONSE_REGULATORY"/>
    <property type="match status" value="1"/>
</dbReference>
<dbReference type="InterPro" id="IPR036097">
    <property type="entry name" value="HisK_dim/P_sf"/>
</dbReference>
<dbReference type="PRINTS" id="PR00344">
    <property type="entry name" value="BCTRLSENSOR"/>
</dbReference>
<dbReference type="SMART" id="SM00387">
    <property type="entry name" value="HATPase_c"/>
    <property type="match status" value="1"/>
</dbReference>
<dbReference type="OrthoDB" id="10266508at2759"/>
<dbReference type="Gene3D" id="1.10.287.130">
    <property type="match status" value="1"/>
</dbReference>
<evidence type="ECO:0000259" key="6">
    <source>
        <dbReference type="PROSITE" id="PS50110"/>
    </source>
</evidence>
<keyword evidence="8" id="KW-1185">Reference proteome</keyword>
<sequence>MTPAPVDFRLVFEALPAMCLVLDPNLYIVASSDAYLEATMTRREEIAGRHMFDVFPDNPSDPSATGVHNLGSSLEHVLKHRTAHAMAVQRYPVRSPGGGFQLRYWSPVNSPVLDPGTQDLKYIIHRVEDVTELVAARDRDACLEVERERRVGAEDAVRRMEWEVVQRARQVQRQAQELEKMNTELVEARDQAIRASTASNVKSAFVATVSHELRTPLTGIIGFTDLLTATPLSGDQDKLVDQISDSARVLLALVNDILDMSKLEAGKLVPEHIPFQVRHVVQSCERLLQEPANLKSLQLRVAVDDHVPALVLGDPRRLRQILANLLSNAIKFTPTGGVTLRVGRADRPDRSDGGVVRTRFEVIDSGIGIADSHMTRLFEPFSQVDSSDTRIYGGTGLGLHIVKSLVELMNGQIGVNSTLGQGSIFWVEVPFGVVDQAGDGVAATGAVEPGAGFGAGKAAKAGEKVILVVDDSSVIRQLVPRQLSTLGYRNVHLAINGQDALSKFKALGSVDLILMDCQMPELDGYGATVALREIESRSASNVTAVPVIAMTASAMHDEREMCLRSGMNDILAKPFTQKELASTLDKWL</sequence>
<dbReference type="Gene3D" id="3.30.450.20">
    <property type="entry name" value="PAS domain"/>
    <property type="match status" value="1"/>
</dbReference>
<keyword evidence="4" id="KW-0175">Coiled coil</keyword>
<dbReference type="CDD" id="cd17546">
    <property type="entry name" value="REC_hyHK_CKI1_RcsC-like"/>
    <property type="match status" value="1"/>
</dbReference>
<dbReference type="SUPFAM" id="SSF47384">
    <property type="entry name" value="Homodimeric domain of signal transducing histidine kinase"/>
    <property type="match status" value="1"/>
</dbReference>